<feature type="domain" description="CusB-like beta-barrel" evidence="3">
    <location>
        <begin position="208"/>
        <end position="275"/>
    </location>
</feature>
<dbReference type="SUPFAM" id="SSF111369">
    <property type="entry name" value="HlyD-like secretion proteins"/>
    <property type="match status" value="1"/>
</dbReference>
<evidence type="ECO:0000256" key="2">
    <source>
        <dbReference type="SAM" id="Coils"/>
    </source>
</evidence>
<protein>
    <submittedName>
        <fullName evidence="5">Membrane fusion protein, multidrug efflux system</fullName>
    </submittedName>
</protein>
<keyword evidence="2" id="KW-0175">Coiled coil</keyword>
<dbReference type="InterPro" id="IPR058792">
    <property type="entry name" value="Beta-barrel_RND_2"/>
</dbReference>
<dbReference type="RefSeq" id="WP_091701946.1">
    <property type="nucleotide sequence ID" value="NZ_BMYN01000003.1"/>
</dbReference>
<dbReference type="Pfam" id="PF25973">
    <property type="entry name" value="BSH_CzcB"/>
    <property type="match status" value="1"/>
</dbReference>
<sequence>MTKAKWSSLGLSFLVILALVLWLATGDIHQARDQAPAEPEAAAVELPRVQVQSLEARVYQPTIRLQGQLQPWRTVDISARASGTVEQLHVSLGQTVEAGERLLTLSTDGRDTVVERWQASVRKLEADLAAARRLRTNNLAAENEILGLQSDLSAARAELTAARLTLEHLQPEAPFTGTINRRDVDPGTLVQVGSPLFELVQIERLKATAQVPQQQVRRVALGQAVDVRLLDGRQLAGEVRFVASAADPQTRSFELEVVVDNPEGLRVAGGSASLRILLPEQPATFISPAFLALDEQGRPGVKHVNADNRVVFTQVNLLSVGTDGAWVTGLPDEIRLITRGAGFVAEGERVEPVESGGQRS</sequence>
<dbReference type="NCBIfam" id="TIGR01730">
    <property type="entry name" value="RND_mfp"/>
    <property type="match status" value="1"/>
</dbReference>
<organism evidence="5 6">
    <name type="scientific">Marinobacter persicus</name>
    <dbReference type="NCBI Taxonomy" id="930118"/>
    <lineage>
        <taxon>Bacteria</taxon>
        <taxon>Pseudomonadati</taxon>
        <taxon>Pseudomonadota</taxon>
        <taxon>Gammaproteobacteria</taxon>
        <taxon>Pseudomonadales</taxon>
        <taxon>Marinobacteraceae</taxon>
        <taxon>Marinobacter</taxon>
    </lineage>
</organism>
<evidence type="ECO:0000259" key="4">
    <source>
        <dbReference type="Pfam" id="PF25973"/>
    </source>
</evidence>
<gene>
    <name evidence="5" type="ORF">SAMN05216429_10334</name>
</gene>
<name>A0A1I3RPC7_9GAMM</name>
<dbReference type="PANTHER" id="PTHR30469">
    <property type="entry name" value="MULTIDRUG RESISTANCE PROTEIN MDTA"/>
    <property type="match status" value="1"/>
</dbReference>
<evidence type="ECO:0000256" key="1">
    <source>
        <dbReference type="ARBA" id="ARBA00009477"/>
    </source>
</evidence>
<dbReference type="Gene3D" id="2.40.30.170">
    <property type="match status" value="1"/>
</dbReference>
<dbReference type="GO" id="GO:1990281">
    <property type="term" value="C:efflux pump complex"/>
    <property type="evidence" value="ECO:0007669"/>
    <property type="project" value="TreeGrafter"/>
</dbReference>
<dbReference type="Proteomes" id="UP000199445">
    <property type="component" value="Unassembled WGS sequence"/>
</dbReference>
<dbReference type="PANTHER" id="PTHR30469:SF29">
    <property type="entry name" value="BLR2860 PROTEIN"/>
    <property type="match status" value="1"/>
</dbReference>
<proteinExistence type="inferred from homology"/>
<dbReference type="AlphaFoldDB" id="A0A1I3RPC7"/>
<keyword evidence="6" id="KW-1185">Reference proteome</keyword>
<feature type="coiled-coil region" evidence="2">
    <location>
        <begin position="114"/>
        <end position="158"/>
    </location>
</feature>
<dbReference type="InterPro" id="IPR006143">
    <property type="entry name" value="RND_pump_MFP"/>
</dbReference>
<dbReference type="InterPro" id="IPR058647">
    <property type="entry name" value="BSH_CzcB-like"/>
</dbReference>
<dbReference type="OrthoDB" id="9806939at2"/>
<evidence type="ECO:0000259" key="3">
    <source>
        <dbReference type="Pfam" id="PF25954"/>
    </source>
</evidence>
<feature type="domain" description="CzcB-like barrel-sandwich hybrid" evidence="4">
    <location>
        <begin position="73"/>
        <end position="199"/>
    </location>
</feature>
<comment type="similarity">
    <text evidence="1">Belongs to the membrane fusion protein (MFP) (TC 8.A.1) family.</text>
</comment>
<evidence type="ECO:0000313" key="6">
    <source>
        <dbReference type="Proteomes" id="UP000199445"/>
    </source>
</evidence>
<dbReference type="GO" id="GO:0015562">
    <property type="term" value="F:efflux transmembrane transporter activity"/>
    <property type="evidence" value="ECO:0007669"/>
    <property type="project" value="TreeGrafter"/>
</dbReference>
<reference evidence="5 6" key="1">
    <citation type="submission" date="2016-10" db="EMBL/GenBank/DDBJ databases">
        <authorList>
            <person name="de Groot N.N."/>
        </authorList>
    </citation>
    <scope>NUCLEOTIDE SEQUENCE [LARGE SCALE GENOMIC DNA]</scope>
    <source>
        <strain evidence="5 6">IBRC-M 10445</strain>
    </source>
</reference>
<dbReference type="EMBL" id="FOSC01000003">
    <property type="protein sequence ID" value="SFJ48454.1"/>
    <property type="molecule type" value="Genomic_DNA"/>
</dbReference>
<evidence type="ECO:0000313" key="5">
    <source>
        <dbReference type="EMBL" id="SFJ48454.1"/>
    </source>
</evidence>
<dbReference type="Pfam" id="PF25954">
    <property type="entry name" value="Beta-barrel_RND_2"/>
    <property type="match status" value="1"/>
</dbReference>
<dbReference type="Gene3D" id="2.40.50.100">
    <property type="match status" value="1"/>
</dbReference>
<dbReference type="Gene3D" id="1.10.287.470">
    <property type="entry name" value="Helix hairpin bin"/>
    <property type="match status" value="1"/>
</dbReference>
<accession>A0A1I3RPC7</accession>